<dbReference type="STRING" id="1776384.GCA_900086585_02276"/>
<comment type="caution">
    <text evidence="2">The sequence shown here is derived from an EMBL/GenBank/DDBJ whole genome shotgun (WGS) entry which is preliminary data.</text>
</comment>
<keyword evidence="3" id="KW-1185">Reference proteome</keyword>
<dbReference type="AlphaFoldDB" id="A0A415E5I9"/>
<sequence>MSKIKFGVCEFGFPCWGPSAIRMAHEAGFEGIQLADCGGTDKSYPLTNKWIQEDYLNASQKYGITLQSIHLYTLVRQGYIRSSLRSQEGKIAMESIKKGIIAASEMNIPTVMIEGMRMYGAAQHQHVYEMYQYAVQVAEEYGVTIAMETDITLQQQIDFADQFDGRLKYCFDTHNPVMYGTGYPPDMIRALGKERIDHFHMKESLADEEGFITKETAPIVLLGEGCTYFDESVQAIKEIGYEGWIISETFYERPRFNADGEDYVSSARKDVEKLRAAFADYNK</sequence>
<gene>
    <name evidence="2" type="ORF">DW099_00270</name>
</gene>
<dbReference type="Pfam" id="PF01261">
    <property type="entry name" value="AP_endonuc_2"/>
    <property type="match status" value="1"/>
</dbReference>
<dbReference type="RefSeq" id="WP_118333077.1">
    <property type="nucleotide sequence ID" value="NZ_AP025567.1"/>
</dbReference>
<evidence type="ECO:0000259" key="1">
    <source>
        <dbReference type="Pfam" id="PF01261"/>
    </source>
</evidence>
<proteinExistence type="predicted"/>
<keyword evidence="2" id="KW-0413">Isomerase</keyword>
<dbReference type="PANTHER" id="PTHR12110">
    <property type="entry name" value="HYDROXYPYRUVATE ISOMERASE"/>
    <property type="match status" value="1"/>
</dbReference>
<feature type="domain" description="Xylose isomerase-like TIM barrel" evidence="1">
    <location>
        <begin position="22"/>
        <end position="259"/>
    </location>
</feature>
<dbReference type="InterPro" id="IPR013022">
    <property type="entry name" value="Xyl_isomerase-like_TIM-brl"/>
</dbReference>
<evidence type="ECO:0000313" key="3">
    <source>
        <dbReference type="Proteomes" id="UP000284841"/>
    </source>
</evidence>
<dbReference type="OrthoDB" id="1780656at2"/>
<dbReference type="GO" id="GO:0016853">
    <property type="term" value="F:isomerase activity"/>
    <property type="evidence" value="ECO:0007669"/>
    <property type="project" value="UniProtKB-KW"/>
</dbReference>
<accession>A0A415E5I9</accession>
<dbReference type="InterPro" id="IPR036237">
    <property type="entry name" value="Xyl_isomerase-like_sf"/>
</dbReference>
<dbReference type="EMBL" id="QRMS01000001">
    <property type="protein sequence ID" value="RHJ89047.1"/>
    <property type="molecule type" value="Genomic_DNA"/>
</dbReference>
<protein>
    <submittedName>
        <fullName evidence="2">Sugar phosphate isomerase/epimerase</fullName>
    </submittedName>
</protein>
<organism evidence="2 3">
    <name type="scientific">Emergencia timonensis</name>
    <dbReference type="NCBI Taxonomy" id="1776384"/>
    <lineage>
        <taxon>Bacteria</taxon>
        <taxon>Bacillati</taxon>
        <taxon>Bacillota</taxon>
        <taxon>Clostridia</taxon>
        <taxon>Peptostreptococcales</taxon>
        <taxon>Anaerovoracaceae</taxon>
        <taxon>Emergencia</taxon>
    </lineage>
</organism>
<dbReference type="SUPFAM" id="SSF51658">
    <property type="entry name" value="Xylose isomerase-like"/>
    <property type="match status" value="1"/>
</dbReference>
<name>A0A415E5I9_9FIRM</name>
<evidence type="ECO:0000313" key="2">
    <source>
        <dbReference type="EMBL" id="RHJ89047.1"/>
    </source>
</evidence>
<dbReference type="Proteomes" id="UP000284841">
    <property type="component" value="Unassembled WGS sequence"/>
</dbReference>
<reference evidence="2 3" key="1">
    <citation type="submission" date="2018-08" db="EMBL/GenBank/DDBJ databases">
        <title>A genome reference for cultivated species of the human gut microbiota.</title>
        <authorList>
            <person name="Zou Y."/>
            <person name="Xue W."/>
            <person name="Luo G."/>
        </authorList>
    </citation>
    <scope>NUCLEOTIDE SEQUENCE [LARGE SCALE GENOMIC DNA]</scope>
    <source>
        <strain evidence="2 3">AM07-24</strain>
    </source>
</reference>
<dbReference type="Gene3D" id="3.20.20.150">
    <property type="entry name" value="Divalent-metal-dependent TIM barrel enzymes"/>
    <property type="match status" value="1"/>
</dbReference>
<dbReference type="InterPro" id="IPR050312">
    <property type="entry name" value="IolE/XylAMocC-like"/>
</dbReference>